<dbReference type="InterPro" id="IPR016181">
    <property type="entry name" value="Acyl_CoA_acyltransferase"/>
</dbReference>
<reference evidence="17 18" key="1">
    <citation type="submission" date="2012-04" db="EMBL/GenBank/DDBJ databases">
        <title>The Genome Sequence of Loa loa.</title>
        <authorList>
            <consortium name="The Broad Institute Genome Sequencing Platform"/>
            <consortium name="Broad Institute Genome Sequencing Center for Infectious Disease"/>
            <person name="Nutman T.B."/>
            <person name="Fink D.L."/>
            <person name="Russ C."/>
            <person name="Young S."/>
            <person name="Zeng Q."/>
            <person name="Gargeya S."/>
            <person name="Alvarado L."/>
            <person name="Berlin A."/>
            <person name="Chapman S.B."/>
            <person name="Chen Z."/>
            <person name="Freedman E."/>
            <person name="Gellesch M."/>
            <person name="Goldberg J."/>
            <person name="Griggs A."/>
            <person name="Gujja S."/>
            <person name="Heilman E.R."/>
            <person name="Heiman D."/>
            <person name="Howarth C."/>
            <person name="Mehta T."/>
            <person name="Neiman D."/>
            <person name="Pearson M."/>
            <person name="Roberts A."/>
            <person name="Saif S."/>
            <person name="Shea T."/>
            <person name="Shenoy N."/>
            <person name="Sisk P."/>
            <person name="Stolte C."/>
            <person name="Sykes S."/>
            <person name="White J."/>
            <person name="Yandava C."/>
            <person name="Haas B."/>
            <person name="Henn M.R."/>
            <person name="Nusbaum C."/>
            <person name="Birren B."/>
        </authorList>
    </citation>
    <scope>NUCLEOTIDE SEQUENCE [LARGE SCALE GENOMIC DNA]</scope>
</reference>
<dbReference type="InterPro" id="IPR001965">
    <property type="entry name" value="Znf_PHD"/>
</dbReference>
<dbReference type="InterPro" id="IPR011011">
    <property type="entry name" value="Znf_FYVE_PHD"/>
</dbReference>
<dbReference type="GO" id="GO:0010485">
    <property type="term" value="F:histone H4 acetyltransferase activity"/>
    <property type="evidence" value="ECO:0007669"/>
    <property type="project" value="TreeGrafter"/>
</dbReference>
<feature type="domain" description="PHD-type" evidence="15">
    <location>
        <begin position="111"/>
        <end position="165"/>
    </location>
</feature>
<dbReference type="KEGG" id="loa:LOAG_03989"/>
<dbReference type="Proteomes" id="UP000095285">
    <property type="component" value="Unassembled WGS sequence"/>
</dbReference>
<dbReference type="InParanoid" id="A0A1I7VB11"/>
<evidence type="ECO:0000256" key="4">
    <source>
        <dbReference type="ARBA" id="ARBA00022679"/>
    </source>
</evidence>
<evidence type="ECO:0000256" key="5">
    <source>
        <dbReference type="ARBA" id="ARBA00022723"/>
    </source>
</evidence>
<accession>A0A1I7VB11</accession>
<organism evidence="18 19">
    <name type="scientific">Loa loa</name>
    <name type="common">Eye worm</name>
    <name type="synonym">Filaria loa</name>
    <dbReference type="NCBI Taxonomy" id="7209"/>
    <lineage>
        <taxon>Eukaryota</taxon>
        <taxon>Metazoa</taxon>
        <taxon>Ecdysozoa</taxon>
        <taxon>Nematoda</taxon>
        <taxon>Chromadorea</taxon>
        <taxon>Rhabditida</taxon>
        <taxon>Spirurina</taxon>
        <taxon>Spiruromorpha</taxon>
        <taxon>Filarioidea</taxon>
        <taxon>Onchocercidae</taxon>
        <taxon>Loa</taxon>
    </lineage>
</organism>
<dbReference type="OMA" id="STLYEIH"/>
<dbReference type="Gene3D" id="3.40.630.30">
    <property type="match status" value="1"/>
</dbReference>
<feature type="region of interest" description="Disordered" evidence="14">
    <location>
        <begin position="1"/>
        <end position="66"/>
    </location>
</feature>
<dbReference type="PROSITE" id="PS50016">
    <property type="entry name" value="ZF_PHD_2"/>
    <property type="match status" value="1"/>
</dbReference>
<dbReference type="GO" id="GO:0003712">
    <property type="term" value="F:transcription coregulator activity"/>
    <property type="evidence" value="ECO:0007669"/>
    <property type="project" value="TreeGrafter"/>
</dbReference>
<protein>
    <recommendedName>
        <fullName evidence="3 13">Histone acetyltransferase</fullName>
        <ecNumber evidence="3 13">2.3.1.48</ecNumber>
    </recommendedName>
</protein>
<dbReference type="EC" id="2.3.1.48" evidence="3 13"/>
<evidence type="ECO:0000256" key="2">
    <source>
        <dbReference type="ARBA" id="ARBA00010107"/>
    </source>
</evidence>
<evidence type="ECO:0000256" key="12">
    <source>
        <dbReference type="PROSITE-ProRule" id="PRU00146"/>
    </source>
</evidence>
<sequence length="678" mass="78387">MKTRKTTSEATKASKKRQQQITFGNGRIRGLPIQTASSSGTIGNDDNRSRRLPAAKRTRLNSRTSTGLSVVVRKSGKFSAKVKEYKQQKSSPSTFSPIKTRGLHKKQSRGTDHCRLCKIGADGFMTCSVCESKYHLECLGYAPESVRLVSEKRFYTWLCPTCIYCYNCNAFIYDPENVQCFACDAAFHGTCRPSSGAWMNSKDPLSNWFCSECKHILDVENNESSNSSSSSNSSVQENELARRKSHSWHVRRDYTAAFLWKTRLQAERDAINDQLKDSCHRYLKDKEQKEKNQIRRQIERENFSLKKKITAKNPKKVKRSDSENESARHINIVDGIKISNNAKRDASEQLTELEKHRTMKDNSTAFDYNLYTTAKKEFLASQPSEDLNADEERPPQAQWIHFGPECLLAMYPSPYPKRIAQSSNVYLCRFCLIALEDSTLYEIHAAHCEWKHPPGNEIYREGRLSFWEIDGIDEIAYCRRLCLLSKLFLFSKTLHHEVETFLFYILTEYTAEGYVLLGYFSKEKNPSKNNNLSCLLTLPSSQRTGYGKFLIDLSYKLSLRERKIGGPEHPLSDMGLITYRSYWKAVIICYIRKRRPMNSFSIKEMSNETGIHSSDIINTMLENKMLKYRDGNYLINKRKAFATPLRIFRRRVVHDEKLIWEPEFDVEDAFKKMGTYVD</sequence>
<dbReference type="PANTHER" id="PTHR10615">
    <property type="entry name" value="HISTONE ACETYLTRANSFERASE"/>
    <property type="match status" value="1"/>
</dbReference>
<evidence type="ECO:0000259" key="15">
    <source>
        <dbReference type="PROSITE" id="PS50016"/>
    </source>
</evidence>
<dbReference type="PANTHER" id="PTHR10615:SF161">
    <property type="entry name" value="HISTONE ACETYLTRANSFERASE KAT7"/>
    <property type="match status" value="1"/>
</dbReference>
<feature type="compositionally biased region" description="Basic residues" evidence="14">
    <location>
        <begin position="50"/>
        <end position="60"/>
    </location>
</feature>
<dbReference type="FunCoup" id="A0A1I7VB11">
    <property type="interactions" value="255"/>
</dbReference>
<keyword evidence="6 12" id="KW-0863">Zinc-finger</keyword>
<dbReference type="GO" id="GO:0003682">
    <property type="term" value="F:chromatin binding"/>
    <property type="evidence" value="ECO:0007669"/>
    <property type="project" value="TreeGrafter"/>
</dbReference>
<evidence type="ECO:0000256" key="3">
    <source>
        <dbReference type="ARBA" id="ARBA00013184"/>
    </source>
</evidence>
<evidence type="ECO:0000259" key="16">
    <source>
        <dbReference type="PROSITE" id="PS51726"/>
    </source>
</evidence>
<dbReference type="Gene3D" id="3.30.40.10">
    <property type="entry name" value="Zinc/RING finger domain, C3HC4 (zinc finger)"/>
    <property type="match status" value="1"/>
</dbReference>
<comment type="similarity">
    <text evidence="2 13">Belongs to the MYST (SAS/MOZ) family.</text>
</comment>
<dbReference type="RefSeq" id="XP_020303192.1">
    <property type="nucleotide sequence ID" value="XM_020446472.1"/>
</dbReference>
<evidence type="ECO:0000313" key="18">
    <source>
        <dbReference type="Proteomes" id="UP000095285"/>
    </source>
</evidence>
<keyword evidence="9" id="KW-0007">Acetylation</keyword>
<dbReference type="InterPro" id="IPR050603">
    <property type="entry name" value="MYST_HAT"/>
</dbReference>
<evidence type="ECO:0000313" key="19">
    <source>
        <dbReference type="WBParaSite" id="EN70_1182"/>
    </source>
</evidence>
<dbReference type="OrthoDB" id="787137at2759"/>
<evidence type="ECO:0000256" key="10">
    <source>
        <dbReference type="ARBA" id="ARBA00023242"/>
    </source>
</evidence>
<evidence type="ECO:0000313" key="17">
    <source>
        <dbReference type="EMBL" id="EFO24499.2"/>
    </source>
</evidence>
<feature type="domain" description="MYST-type HAT" evidence="16">
    <location>
        <begin position="392"/>
        <end position="662"/>
    </location>
</feature>
<dbReference type="SMART" id="SM00249">
    <property type="entry name" value="PHD"/>
    <property type="match status" value="2"/>
</dbReference>
<dbReference type="STRING" id="7209.A0A1I7VB11"/>
<dbReference type="InterPro" id="IPR019787">
    <property type="entry name" value="Znf_PHD-finger"/>
</dbReference>
<dbReference type="eggNOG" id="KOG2747">
    <property type="taxonomic scope" value="Eukaryota"/>
</dbReference>
<comment type="catalytic activity">
    <reaction evidence="13">
        <text>L-lysyl-[protein] + acetyl-CoA = N(6)-acetyl-L-lysyl-[protein] + CoA + H(+)</text>
        <dbReference type="Rhea" id="RHEA:45948"/>
        <dbReference type="Rhea" id="RHEA-COMP:9752"/>
        <dbReference type="Rhea" id="RHEA-COMP:10731"/>
        <dbReference type="ChEBI" id="CHEBI:15378"/>
        <dbReference type="ChEBI" id="CHEBI:29969"/>
        <dbReference type="ChEBI" id="CHEBI:57287"/>
        <dbReference type="ChEBI" id="CHEBI:57288"/>
        <dbReference type="ChEBI" id="CHEBI:61930"/>
        <dbReference type="EC" id="2.3.1.48"/>
    </reaction>
</comment>
<dbReference type="AlphaFoldDB" id="A0A1I7VB11"/>
<dbReference type="GO" id="GO:0010484">
    <property type="term" value="F:histone H3 acetyltransferase activity"/>
    <property type="evidence" value="ECO:0007669"/>
    <property type="project" value="TreeGrafter"/>
</dbReference>
<dbReference type="InterPro" id="IPR002717">
    <property type="entry name" value="HAT_MYST-type"/>
</dbReference>
<dbReference type="SUPFAM" id="SSF57903">
    <property type="entry name" value="FYVE/PHD zinc finger"/>
    <property type="match status" value="2"/>
</dbReference>
<feature type="compositionally biased region" description="Low complexity" evidence="14">
    <location>
        <begin position="222"/>
        <end position="234"/>
    </location>
</feature>
<evidence type="ECO:0000256" key="1">
    <source>
        <dbReference type="ARBA" id="ARBA00004123"/>
    </source>
</evidence>
<proteinExistence type="inferred from homology"/>
<dbReference type="Pfam" id="PF00628">
    <property type="entry name" value="PHD"/>
    <property type="match status" value="1"/>
</dbReference>
<dbReference type="GO" id="GO:0036409">
    <property type="term" value="C:histone H3-K14 acetyltransferase complex"/>
    <property type="evidence" value="ECO:0007669"/>
    <property type="project" value="TreeGrafter"/>
</dbReference>
<keyword evidence="8" id="KW-0156">Chromatin regulator</keyword>
<reference evidence="19" key="2">
    <citation type="submission" date="2016-11" db="UniProtKB">
        <authorList>
            <consortium name="WormBaseParasite"/>
        </authorList>
    </citation>
    <scope>IDENTIFICATION</scope>
</reference>
<dbReference type="GO" id="GO:0008270">
    <property type="term" value="F:zinc ion binding"/>
    <property type="evidence" value="ECO:0007669"/>
    <property type="project" value="UniProtKB-KW"/>
</dbReference>
<evidence type="ECO:0000256" key="7">
    <source>
        <dbReference type="ARBA" id="ARBA00022833"/>
    </source>
</evidence>
<keyword evidence="7" id="KW-0862">Zinc</keyword>
<evidence type="ECO:0000256" key="8">
    <source>
        <dbReference type="ARBA" id="ARBA00022853"/>
    </source>
</evidence>
<dbReference type="InterPro" id="IPR013083">
    <property type="entry name" value="Znf_RING/FYVE/PHD"/>
</dbReference>
<dbReference type="WBParaSite" id="EN70_1182">
    <property type="protein sequence ID" value="EN70_1182"/>
    <property type="gene ID" value="EN70_1182"/>
</dbReference>
<evidence type="ECO:0000256" key="6">
    <source>
        <dbReference type="ARBA" id="ARBA00022771"/>
    </source>
</evidence>
<dbReference type="Gene3D" id="1.10.10.10">
    <property type="entry name" value="Winged helix-like DNA-binding domain superfamily/Winged helix DNA-binding domain"/>
    <property type="match status" value="1"/>
</dbReference>
<feature type="active site" description="Proton donor/acceptor" evidence="11">
    <location>
        <position position="568"/>
    </location>
</feature>
<dbReference type="CDD" id="cd15489">
    <property type="entry name" value="PHD_SF"/>
    <property type="match status" value="1"/>
</dbReference>
<name>A0A1I7VB11_LOALO</name>
<dbReference type="GO" id="GO:0006357">
    <property type="term" value="P:regulation of transcription by RNA polymerase II"/>
    <property type="evidence" value="ECO:0007669"/>
    <property type="project" value="TreeGrafter"/>
</dbReference>
<keyword evidence="10 13" id="KW-0539">Nucleus</keyword>
<keyword evidence="18" id="KW-1185">Reference proteome</keyword>
<feature type="compositionally biased region" description="Polar residues" evidence="14">
    <location>
        <begin position="34"/>
        <end position="44"/>
    </location>
</feature>
<dbReference type="Gene3D" id="3.30.60.60">
    <property type="entry name" value="N-acetyl transferase-like"/>
    <property type="match status" value="1"/>
</dbReference>
<dbReference type="SUPFAM" id="SSF55729">
    <property type="entry name" value="Acyl-CoA N-acyltransferases (Nat)"/>
    <property type="match status" value="1"/>
</dbReference>
<evidence type="ECO:0000256" key="9">
    <source>
        <dbReference type="ARBA" id="ARBA00022990"/>
    </source>
</evidence>
<keyword evidence="5" id="KW-0479">Metal-binding</keyword>
<feature type="region of interest" description="Disordered" evidence="14">
    <location>
        <begin position="221"/>
        <end position="242"/>
    </location>
</feature>
<keyword evidence="4" id="KW-0808">Transferase</keyword>
<accession>A0A1S0U526</accession>
<evidence type="ECO:0000256" key="13">
    <source>
        <dbReference type="RuleBase" id="RU361211"/>
    </source>
</evidence>
<dbReference type="InterPro" id="IPR040706">
    <property type="entry name" value="Zf-MYST"/>
</dbReference>
<evidence type="ECO:0000256" key="11">
    <source>
        <dbReference type="PIRSR" id="PIRSR602717-51"/>
    </source>
</evidence>
<dbReference type="Pfam" id="PF17772">
    <property type="entry name" value="zf-MYST"/>
    <property type="match status" value="1"/>
</dbReference>
<dbReference type="CTD" id="9941385"/>
<dbReference type="PROSITE" id="PS51726">
    <property type="entry name" value="MYST_HAT"/>
    <property type="match status" value="1"/>
</dbReference>
<dbReference type="EMBL" id="JH712103">
    <property type="protein sequence ID" value="EFO24499.2"/>
    <property type="molecule type" value="Genomic_DNA"/>
</dbReference>
<comment type="subcellular location">
    <subcellularLocation>
        <location evidence="1 13">Nucleus</location>
    </subcellularLocation>
</comment>
<dbReference type="InterPro" id="IPR036388">
    <property type="entry name" value="WH-like_DNA-bd_sf"/>
</dbReference>
<gene>
    <name evidence="17 19" type="ORF">LOAG_03989</name>
</gene>
<dbReference type="GeneID" id="9941385"/>
<dbReference type="Pfam" id="PF01853">
    <property type="entry name" value="MOZ_SAS"/>
    <property type="match status" value="1"/>
</dbReference>
<evidence type="ECO:0000256" key="14">
    <source>
        <dbReference type="SAM" id="MobiDB-lite"/>
    </source>
</evidence>